<comment type="similarity">
    <text evidence="1">Belongs to the GST superfamily.</text>
</comment>
<dbReference type="Gene3D" id="3.40.30.10">
    <property type="entry name" value="Glutaredoxin"/>
    <property type="match status" value="1"/>
</dbReference>
<dbReference type="InterPro" id="IPR036249">
    <property type="entry name" value="Thioredoxin-like_sf"/>
</dbReference>
<dbReference type="Proteomes" id="UP000002762">
    <property type="component" value="Unassembled WGS sequence"/>
</dbReference>
<keyword evidence="5" id="KW-0808">Transferase</keyword>
<feature type="domain" description="GST C-terminal" evidence="4">
    <location>
        <begin position="403"/>
        <end position="529"/>
    </location>
</feature>
<dbReference type="PROSITE" id="PS50405">
    <property type="entry name" value="GST_CTER"/>
    <property type="match status" value="1"/>
</dbReference>
<dbReference type="GO" id="GO:0016740">
    <property type="term" value="F:transferase activity"/>
    <property type="evidence" value="ECO:0007669"/>
    <property type="project" value="UniProtKB-KW"/>
</dbReference>
<dbReference type="Pfam" id="PF02798">
    <property type="entry name" value="GST_N"/>
    <property type="match status" value="1"/>
</dbReference>
<dbReference type="SUPFAM" id="SSF52833">
    <property type="entry name" value="Thioredoxin-like"/>
    <property type="match status" value="1"/>
</dbReference>
<dbReference type="EMBL" id="JH725176">
    <property type="protein sequence ID" value="EJP63360.1"/>
    <property type="molecule type" value="Genomic_DNA"/>
</dbReference>
<evidence type="ECO:0000313" key="5">
    <source>
        <dbReference type="EMBL" id="EJP63360.1"/>
    </source>
</evidence>
<dbReference type="HOGENOM" id="CLU_488304_0_0_1"/>
<dbReference type="CDD" id="cd10291">
    <property type="entry name" value="GST_C_YfcG_like"/>
    <property type="match status" value="1"/>
</dbReference>
<dbReference type="PANTHER" id="PTHR44051">
    <property type="entry name" value="GLUTATHIONE S-TRANSFERASE-RELATED"/>
    <property type="match status" value="1"/>
</dbReference>
<gene>
    <name evidence="5" type="ORF">BBA_07754</name>
</gene>
<dbReference type="PANTHER" id="PTHR44051:SF8">
    <property type="entry name" value="GLUTATHIONE S-TRANSFERASE GSTA"/>
    <property type="match status" value="1"/>
</dbReference>
<dbReference type="InParanoid" id="J4VYF5"/>
<dbReference type="InterPro" id="IPR036282">
    <property type="entry name" value="Glutathione-S-Trfase_C_sf"/>
</dbReference>
<dbReference type="PROSITE" id="PS50404">
    <property type="entry name" value="GST_NTER"/>
    <property type="match status" value="1"/>
</dbReference>
<dbReference type="GeneID" id="19890766"/>
<sequence>MHYAKLNHTAVSVLTIRRALPEASYVKLLGTAATRCASTSATKPPRQQSEGGSRPFDRLDRHQKLAKTPQQSFVSRVLSADVAKFMNPRNGNLTTTPAFVRFFRENPTVEHDHGVMARLDATAQVRRLDKAYGARLAWSPRHVLHPHRLRFLDPHGHPLAPKIRSDHAKKTREQALWAFATSVGGVSAVVWQLTKRELLRAVFCSLAARGYDKHGRKEDGTELHGTLWLTVWRPQHARCASAEAFGEVVADTLDKHYATRPEERRRAAAMVNGGDAKGQSTAKDGPGDDVFMTIRLAGIAKHLFKMGATKTDITLYTVNTPNGIKASILLEELNLDYKVHAIKMSENEQKEKWYLDINPNGRIPAITDKWTDGKDIRVFESGAILQYLTERYDKDHKVSYPRDTPEYWEMTSWLMWQMGGLGPMQGQANHFKRYAPEPIQYGIDRYTNETRRLYRTMDDALKKNPHGVLVGDRVTIADISAWGWVASAKWAGVDIDEFPALKKWLFELLKRPGFEAGRHVPTPHNAFELAKLSEEELEEKAHGSRAWVQAGMKADAKK</sequence>
<proteinExistence type="inferred from homology"/>
<dbReference type="CDD" id="cd03048">
    <property type="entry name" value="GST_N_Ure2p_like"/>
    <property type="match status" value="1"/>
</dbReference>
<evidence type="ECO:0000256" key="1">
    <source>
        <dbReference type="ARBA" id="ARBA00007409"/>
    </source>
</evidence>
<dbReference type="InterPro" id="IPR004045">
    <property type="entry name" value="Glutathione_S-Trfase_N"/>
</dbReference>
<organism evidence="5 6">
    <name type="scientific">Beauveria bassiana (strain ARSEF 2860)</name>
    <name type="common">White muscardine disease fungus</name>
    <name type="synonym">Tritirachium shiotae</name>
    <dbReference type="NCBI Taxonomy" id="655819"/>
    <lineage>
        <taxon>Eukaryota</taxon>
        <taxon>Fungi</taxon>
        <taxon>Dikarya</taxon>
        <taxon>Ascomycota</taxon>
        <taxon>Pezizomycotina</taxon>
        <taxon>Sordariomycetes</taxon>
        <taxon>Hypocreomycetidae</taxon>
        <taxon>Hypocreales</taxon>
        <taxon>Cordycipitaceae</taxon>
        <taxon>Beauveria</taxon>
    </lineage>
</organism>
<dbReference type="SFLD" id="SFLDG00358">
    <property type="entry name" value="Main_(cytGST)"/>
    <property type="match status" value="1"/>
</dbReference>
<keyword evidence="6" id="KW-1185">Reference proteome</keyword>
<dbReference type="InterPro" id="IPR010987">
    <property type="entry name" value="Glutathione-S-Trfase_C-like"/>
</dbReference>
<evidence type="ECO:0000256" key="2">
    <source>
        <dbReference type="SAM" id="MobiDB-lite"/>
    </source>
</evidence>
<feature type="domain" description="GST N-terminal" evidence="3">
    <location>
        <begin position="310"/>
        <end position="396"/>
    </location>
</feature>
<dbReference type="SUPFAM" id="SSF47616">
    <property type="entry name" value="GST C-terminal domain-like"/>
    <property type="match status" value="1"/>
</dbReference>
<protein>
    <submittedName>
        <fullName evidence="5">Glutathione S-transferase</fullName>
    </submittedName>
</protein>
<dbReference type="OrthoDB" id="422574at2759"/>
<dbReference type="SFLD" id="SFLDS00019">
    <property type="entry name" value="Glutathione_Transferase_(cytos"/>
    <property type="match status" value="1"/>
</dbReference>
<dbReference type="AlphaFoldDB" id="J4VYF5"/>
<accession>J4VYF5</accession>
<dbReference type="InterPro" id="IPR040079">
    <property type="entry name" value="Glutathione_S-Trfase"/>
</dbReference>
<evidence type="ECO:0000259" key="4">
    <source>
        <dbReference type="PROSITE" id="PS50405"/>
    </source>
</evidence>
<feature type="region of interest" description="Disordered" evidence="2">
    <location>
        <begin position="36"/>
        <end position="57"/>
    </location>
</feature>
<dbReference type="Pfam" id="PF13410">
    <property type="entry name" value="GST_C_2"/>
    <property type="match status" value="1"/>
</dbReference>
<reference evidence="5 6" key="1">
    <citation type="journal article" date="2012" name="Sci. Rep.">
        <title>Genomic perspectives on the evolution of fungal entomopathogenicity in Beauveria bassiana.</title>
        <authorList>
            <person name="Xiao G."/>
            <person name="Ying S.H."/>
            <person name="Zheng P."/>
            <person name="Wang Z.L."/>
            <person name="Zhang S."/>
            <person name="Xie X.Q."/>
            <person name="Shang Y."/>
            <person name="St Leger R.J."/>
            <person name="Zhao G.P."/>
            <person name="Wang C."/>
            <person name="Feng M.G."/>
        </authorList>
    </citation>
    <scope>NUCLEOTIDE SEQUENCE [LARGE SCALE GENOMIC DNA]</scope>
    <source>
        <strain evidence="5 6">ARSEF 2860</strain>
    </source>
</reference>
<evidence type="ECO:0000313" key="6">
    <source>
        <dbReference type="Proteomes" id="UP000002762"/>
    </source>
</evidence>
<dbReference type="Gene3D" id="1.20.1050.10">
    <property type="match status" value="1"/>
</dbReference>
<dbReference type="FunFam" id="3.40.30.10:FF:000172">
    <property type="entry name" value="Glutathione S-transferase GstA"/>
    <property type="match status" value="1"/>
</dbReference>
<evidence type="ECO:0000259" key="3">
    <source>
        <dbReference type="PROSITE" id="PS50404"/>
    </source>
</evidence>
<dbReference type="RefSeq" id="XP_008601073.1">
    <property type="nucleotide sequence ID" value="XM_008602851.1"/>
</dbReference>
<name>J4VYF5_BEAB2</name>
<dbReference type="SFLD" id="SFLDG01151">
    <property type="entry name" value="Main.2:_Nu-like"/>
    <property type="match status" value="1"/>
</dbReference>
<dbReference type="STRING" id="655819.J4VYF5"/>